<sequence length="478" mass="51614">MALRTRGLATAATRAATPKRTGVYCRGVGINGALGTGNLEDSEKPLRAKGDLKERIVKVAAGYGHSGALDAKGGAYLFGRTHDATLAVRLGRYAKSSPLMAWTMRHFGAEKSVDAPQPREVVSFKVFGEPIEHEVEESSRKIGVKAPFEGFSTESMRDIVCGAGVTAFISSTTDTLFMLGSNMYGQCAIGMPDAYLWEPRTTVGLPANDDAVASVALGFRHGVLATKGTGKVYTWGKGQRGQLGNGLRGLEDDAFTMQPVNLPGRVVKVVAGMNSCGALLEDGRVFVWGKMQSLEIDTAKHQYEDQILPREVTFKDDLGPIVDLWAGQQSFVAMAKGEGAKHTLHQWGMLSDQEKSSAEAVRAQLDPHIPEDSGFWQTVEKNNALARTVVHPVQVLAPFELVSDNEDGKVDVEVSVGHEGFVIVGKDLPTPFRWDWSLRPVPLHLHATALDEFLGSHSVVSIAQGWQHTVLLAAEKEG</sequence>
<reference evidence="2 3" key="1">
    <citation type="submission" date="2017-12" db="EMBL/GenBank/DDBJ databases">
        <title>Sequencing, de novo assembly and annotation of complete genome of a new Thraustochytrid species, strain FCC1311.</title>
        <authorList>
            <person name="Sedici K."/>
            <person name="Godart F."/>
            <person name="Aiese Cigliano R."/>
            <person name="Sanseverino W."/>
            <person name="Barakat M."/>
            <person name="Ortet P."/>
            <person name="Marechal E."/>
            <person name="Cagnac O."/>
            <person name="Amato A."/>
        </authorList>
    </citation>
    <scope>NUCLEOTIDE SEQUENCE [LARGE SCALE GENOMIC DNA]</scope>
</reference>
<feature type="repeat" description="RCC1" evidence="1">
    <location>
        <begin position="283"/>
        <end position="337"/>
    </location>
</feature>
<comment type="caution">
    <text evidence="2">The sequence shown here is derived from an EMBL/GenBank/DDBJ whole genome shotgun (WGS) entry which is preliminary data.</text>
</comment>
<dbReference type="GO" id="GO:0005085">
    <property type="term" value="F:guanyl-nucleotide exchange factor activity"/>
    <property type="evidence" value="ECO:0007669"/>
    <property type="project" value="TreeGrafter"/>
</dbReference>
<dbReference type="Gene3D" id="2.130.10.30">
    <property type="entry name" value="Regulator of chromosome condensation 1/beta-lactamase-inhibitor protein II"/>
    <property type="match status" value="2"/>
</dbReference>
<keyword evidence="3" id="KW-1185">Reference proteome</keyword>
<dbReference type="EMBL" id="BEYU01000121">
    <property type="protein sequence ID" value="GBG32349.1"/>
    <property type="molecule type" value="Genomic_DNA"/>
</dbReference>
<dbReference type="Proteomes" id="UP000241890">
    <property type="component" value="Unassembled WGS sequence"/>
</dbReference>
<dbReference type="PANTHER" id="PTHR45982">
    <property type="entry name" value="REGULATOR OF CHROMOSOME CONDENSATION"/>
    <property type="match status" value="1"/>
</dbReference>
<evidence type="ECO:0000313" key="2">
    <source>
        <dbReference type="EMBL" id="GBG32349.1"/>
    </source>
</evidence>
<organism evidence="2 3">
    <name type="scientific">Hondaea fermentalgiana</name>
    <dbReference type="NCBI Taxonomy" id="2315210"/>
    <lineage>
        <taxon>Eukaryota</taxon>
        <taxon>Sar</taxon>
        <taxon>Stramenopiles</taxon>
        <taxon>Bigyra</taxon>
        <taxon>Labyrinthulomycetes</taxon>
        <taxon>Thraustochytrida</taxon>
        <taxon>Thraustochytriidae</taxon>
        <taxon>Hondaea</taxon>
    </lineage>
</organism>
<accession>A0A2R5GPX2</accession>
<proteinExistence type="predicted"/>
<dbReference type="Pfam" id="PF00415">
    <property type="entry name" value="RCC1"/>
    <property type="match status" value="2"/>
</dbReference>
<dbReference type="InterPro" id="IPR051553">
    <property type="entry name" value="Ran_GTPase-activating"/>
</dbReference>
<evidence type="ECO:0000256" key="1">
    <source>
        <dbReference type="PROSITE-ProRule" id="PRU00235"/>
    </source>
</evidence>
<dbReference type="InParanoid" id="A0A2R5GPX2"/>
<feature type="repeat" description="RCC1" evidence="1">
    <location>
        <begin position="230"/>
        <end position="282"/>
    </location>
</feature>
<gene>
    <name evidence="2" type="ORF">FCC1311_085742</name>
</gene>
<dbReference type="PANTHER" id="PTHR45982:SF1">
    <property type="entry name" value="REGULATOR OF CHROMOSOME CONDENSATION"/>
    <property type="match status" value="1"/>
</dbReference>
<dbReference type="InterPro" id="IPR009091">
    <property type="entry name" value="RCC1/BLIP-II"/>
</dbReference>
<dbReference type="SUPFAM" id="SSF50985">
    <property type="entry name" value="RCC1/BLIP-II"/>
    <property type="match status" value="1"/>
</dbReference>
<dbReference type="InterPro" id="IPR000408">
    <property type="entry name" value="Reg_chr_condens"/>
</dbReference>
<name>A0A2R5GPX2_9STRA</name>
<dbReference type="AlphaFoldDB" id="A0A2R5GPX2"/>
<dbReference type="PROSITE" id="PS50012">
    <property type="entry name" value="RCC1_3"/>
    <property type="match status" value="3"/>
</dbReference>
<dbReference type="OrthoDB" id="8068875at2759"/>
<evidence type="ECO:0000313" key="3">
    <source>
        <dbReference type="Proteomes" id="UP000241890"/>
    </source>
</evidence>
<protein>
    <submittedName>
        <fullName evidence="2">X-linked retinitis pigmentosa GTPase regulator</fullName>
    </submittedName>
</protein>
<feature type="repeat" description="RCC1" evidence="1">
    <location>
        <begin position="21"/>
        <end position="72"/>
    </location>
</feature>
<dbReference type="GO" id="GO:0005737">
    <property type="term" value="C:cytoplasm"/>
    <property type="evidence" value="ECO:0007669"/>
    <property type="project" value="TreeGrafter"/>
</dbReference>